<feature type="region of interest" description="Disordered" evidence="1">
    <location>
        <begin position="520"/>
        <end position="588"/>
    </location>
</feature>
<feature type="compositionally biased region" description="Basic and acidic residues" evidence="1">
    <location>
        <begin position="520"/>
        <end position="533"/>
    </location>
</feature>
<feature type="signal peptide" evidence="2">
    <location>
        <begin position="1"/>
        <end position="25"/>
    </location>
</feature>
<feature type="region of interest" description="Disordered" evidence="1">
    <location>
        <begin position="62"/>
        <end position="105"/>
    </location>
</feature>
<evidence type="ECO:0000256" key="1">
    <source>
        <dbReference type="SAM" id="MobiDB-lite"/>
    </source>
</evidence>
<evidence type="ECO:0000256" key="2">
    <source>
        <dbReference type="SAM" id="SignalP"/>
    </source>
</evidence>
<feature type="compositionally biased region" description="Low complexity" evidence="1">
    <location>
        <begin position="62"/>
        <end position="74"/>
    </location>
</feature>
<dbReference type="EMBL" id="CAICTM010000349">
    <property type="protein sequence ID" value="CAB9508508.1"/>
    <property type="molecule type" value="Genomic_DNA"/>
</dbReference>
<organism evidence="3 4">
    <name type="scientific">Seminavis robusta</name>
    <dbReference type="NCBI Taxonomy" id="568900"/>
    <lineage>
        <taxon>Eukaryota</taxon>
        <taxon>Sar</taxon>
        <taxon>Stramenopiles</taxon>
        <taxon>Ochrophyta</taxon>
        <taxon>Bacillariophyta</taxon>
        <taxon>Bacillariophyceae</taxon>
        <taxon>Bacillariophycidae</taxon>
        <taxon>Naviculales</taxon>
        <taxon>Naviculaceae</taxon>
        <taxon>Seminavis</taxon>
    </lineage>
</organism>
<protein>
    <submittedName>
        <fullName evidence="3">Uncharacterized protein</fullName>
    </submittedName>
</protein>
<feature type="compositionally biased region" description="Basic residues" evidence="1">
    <location>
        <begin position="546"/>
        <end position="563"/>
    </location>
</feature>
<reference evidence="3" key="1">
    <citation type="submission" date="2020-06" db="EMBL/GenBank/DDBJ databases">
        <authorList>
            <consortium name="Plant Systems Biology data submission"/>
        </authorList>
    </citation>
    <scope>NUCLEOTIDE SEQUENCE</scope>
    <source>
        <strain evidence="3">D6</strain>
    </source>
</reference>
<comment type="caution">
    <text evidence="3">The sequence shown here is derived from an EMBL/GenBank/DDBJ whole genome shotgun (WGS) entry which is preliminary data.</text>
</comment>
<dbReference type="AlphaFoldDB" id="A0A9N8HB66"/>
<gene>
    <name evidence="3" type="ORF">SEMRO_350_G123640.1</name>
</gene>
<dbReference type="Proteomes" id="UP001153069">
    <property type="component" value="Unassembled WGS sequence"/>
</dbReference>
<feature type="chain" id="PRO_5040221019" evidence="2">
    <location>
        <begin position="26"/>
        <end position="588"/>
    </location>
</feature>
<evidence type="ECO:0000313" key="4">
    <source>
        <dbReference type="Proteomes" id="UP001153069"/>
    </source>
</evidence>
<evidence type="ECO:0000313" key="3">
    <source>
        <dbReference type="EMBL" id="CAB9508508.1"/>
    </source>
</evidence>
<sequence length="588" mass="66763">MPGVAKLLVPGTLLFVFFQTFSVSSNQLTSFLPDRTLQGDKNNKAQSAQPVQQPAIPRYLEVKQQQSKKSQQQSKQEDKQEEELPKQQPKEELPEAPKPAPTIDTTSWGVCTSTCKELFAIDLGFDQDTALDTNSKEDFLGPWKSCRCGRFFCTKPDDLPEGDQRDLAKKQKNPFDLKTCVWNHHAITLLVDLVSASQTMCTAPEVQKYFLSEEWERYNFGDMFFGRGVWAGENYHKQPKKSGSLMEAHYEANMEHIKKTGKKKGKKKYQVLYGVMKQTVEAMADDNLRFDLNIDLPPPKTLVVHLRLGDVIDSAVENVQELLEEQQYYFRRKDNKQGSCCDDPWVKPKHLPYRQAWNAYVKPLSYFTQQIQQLAQDNNKNNNNNHEFTHIVIMGAAHKGQDLPADFQTADRSCLYTNALHHYFQKAFPKATVTQRLGQPPDSDVLYASLSDGFIQSGGGYSQLLASFQQMMKPVATSQEFQQTRAKFKKRQHAIQSSLQGQRFSFSKLSAKDTALPWVVKKDNSKKSSKQEEATTTTTDAPQQQRNRRTKRIVQNKPPKKVRPVQNTGPLVASSVRANGIGSKPQAK</sequence>
<keyword evidence="4" id="KW-1185">Reference proteome</keyword>
<dbReference type="OrthoDB" id="438233at2759"/>
<accession>A0A9N8HB66</accession>
<name>A0A9N8HB66_9STRA</name>
<proteinExistence type="predicted"/>
<feature type="compositionally biased region" description="Basic and acidic residues" evidence="1">
    <location>
        <begin position="75"/>
        <end position="95"/>
    </location>
</feature>
<keyword evidence="2" id="KW-0732">Signal</keyword>